<keyword evidence="1" id="KW-0472">Membrane</keyword>
<sequence length="214" mass="22921">MPAPAASGGPRFMVAAANTLGAGIAVTLVLGPLSAATPMRGWLVAACAFVYVARVILTMYITVQPPLTLVKGTLVGSGMLVIHVAIGFVASLAAASVGWWALAGIVLYGLGSWLNTASETQRVRWKKRPRNVGHLYTRGLFRTCRHPDYLGDTIVFIGFALIAGSPVALILPIAMAAGYVFAAIPARDRRLAENYGDEFNLWAARSRRYIPFVY</sequence>
<reference evidence="2 3" key="1">
    <citation type="journal article" date="2014" name="J. Microbiol.">
        <title>Diaminobutyricibacter tongyongensis gen. nov., sp. nov. and Homoserinibacter gongjuensis gen. nov., sp. nov. belong to the family Microbacteriaceae.</title>
        <authorList>
            <person name="Kim S.J."/>
            <person name="Ahn J.H."/>
            <person name="Weon H.Y."/>
            <person name="Hamada M."/>
            <person name="Suzuki K."/>
            <person name="Kwon S.W."/>
        </authorList>
    </citation>
    <scope>NUCLEOTIDE SEQUENCE [LARGE SCALE GENOMIC DNA]</scope>
    <source>
        <strain evidence="2 3">NBRC 108724</strain>
    </source>
</reference>
<dbReference type="Gene3D" id="1.20.120.1630">
    <property type="match status" value="1"/>
</dbReference>
<feature type="transmembrane region" description="Helical" evidence="1">
    <location>
        <begin position="69"/>
        <end position="90"/>
    </location>
</feature>
<protein>
    <submittedName>
        <fullName evidence="2">DUF1295 domain-containing protein</fullName>
    </submittedName>
</protein>
<dbReference type="RefSeq" id="WP_163287783.1">
    <property type="nucleotide sequence ID" value="NZ_JAAGWY010000001.1"/>
</dbReference>
<gene>
    <name evidence="2" type="ORF">G3T36_02240</name>
</gene>
<dbReference type="Pfam" id="PF06966">
    <property type="entry name" value="DUF1295"/>
    <property type="match status" value="1"/>
</dbReference>
<name>A0A6L9XTF1_9MICO</name>
<keyword evidence="3" id="KW-1185">Reference proteome</keyword>
<keyword evidence="1" id="KW-1133">Transmembrane helix</keyword>
<feature type="transmembrane region" description="Helical" evidence="1">
    <location>
        <begin position="154"/>
        <end position="181"/>
    </location>
</feature>
<organism evidence="2 3">
    <name type="scientific">Leifsonia tongyongensis</name>
    <dbReference type="NCBI Taxonomy" id="1268043"/>
    <lineage>
        <taxon>Bacteria</taxon>
        <taxon>Bacillati</taxon>
        <taxon>Actinomycetota</taxon>
        <taxon>Actinomycetes</taxon>
        <taxon>Micrococcales</taxon>
        <taxon>Microbacteriaceae</taxon>
        <taxon>Leifsonia</taxon>
    </lineage>
</organism>
<feature type="transmembrane region" description="Helical" evidence="1">
    <location>
        <begin position="42"/>
        <end position="63"/>
    </location>
</feature>
<evidence type="ECO:0000256" key="1">
    <source>
        <dbReference type="SAM" id="Phobius"/>
    </source>
</evidence>
<evidence type="ECO:0000313" key="2">
    <source>
        <dbReference type="EMBL" id="NEN04680.1"/>
    </source>
</evidence>
<accession>A0A6L9XTF1</accession>
<keyword evidence="1" id="KW-0812">Transmembrane</keyword>
<dbReference type="Proteomes" id="UP000474967">
    <property type="component" value="Unassembled WGS sequence"/>
</dbReference>
<evidence type="ECO:0000313" key="3">
    <source>
        <dbReference type="Proteomes" id="UP000474967"/>
    </source>
</evidence>
<dbReference type="AlphaFoldDB" id="A0A6L9XTF1"/>
<dbReference type="InterPro" id="IPR010721">
    <property type="entry name" value="UstE-like"/>
</dbReference>
<comment type="caution">
    <text evidence="2">The sequence shown here is derived from an EMBL/GenBank/DDBJ whole genome shotgun (WGS) entry which is preliminary data.</text>
</comment>
<dbReference type="PROSITE" id="PS50244">
    <property type="entry name" value="S5A_REDUCTASE"/>
    <property type="match status" value="1"/>
</dbReference>
<proteinExistence type="predicted"/>
<dbReference type="EMBL" id="JAAGWY010000001">
    <property type="protein sequence ID" value="NEN04680.1"/>
    <property type="molecule type" value="Genomic_DNA"/>
</dbReference>
<feature type="transmembrane region" description="Helical" evidence="1">
    <location>
        <begin position="12"/>
        <end position="30"/>
    </location>
</feature>